<comment type="caution">
    <text evidence="4">The sequence shown here is derived from an EMBL/GenBank/DDBJ whole genome shotgun (WGS) entry which is preliminary data.</text>
</comment>
<evidence type="ECO:0000256" key="1">
    <source>
        <dbReference type="ARBA" id="ARBA00022750"/>
    </source>
</evidence>
<keyword evidence="1" id="KW-0064">Aspartyl protease</keyword>
<dbReference type="PANTHER" id="PTHR11439">
    <property type="entry name" value="GAG-POL-RELATED RETROTRANSPOSON"/>
    <property type="match status" value="1"/>
</dbReference>
<feature type="domain" description="Retrovirus-related Pol polyprotein from transposon TNT 1-94-like beta-barrel" evidence="3">
    <location>
        <begin position="31"/>
        <end position="92"/>
    </location>
</feature>
<dbReference type="Pfam" id="PF22936">
    <property type="entry name" value="Pol_BBD"/>
    <property type="match status" value="1"/>
</dbReference>
<keyword evidence="1" id="KW-0378">Hydrolase</keyword>
<dbReference type="InterPro" id="IPR036397">
    <property type="entry name" value="RNaseH_sf"/>
</dbReference>
<dbReference type="CDD" id="cd09272">
    <property type="entry name" value="RNase_HI_RT_Ty1"/>
    <property type="match status" value="1"/>
</dbReference>
<dbReference type="InterPro" id="IPR043502">
    <property type="entry name" value="DNA/RNA_pol_sf"/>
</dbReference>
<proteinExistence type="predicted"/>
<dbReference type="InterPro" id="IPR013103">
    <property type="entry name" value="RVT_2"/>
</dbReference>
<dbReference type="SUPFAM" id="SSF53098">
    <property type="entry name" value="Ribonuclease H-like"/>
    <property type="match status" value="1"/>
</dbReference>
<name>A0ABQ5APC2_9ASTR</name>
<keyword evidence="5" id="KW-1185">Reference proteome</keyword>
<dbReference type="SUPFAM" id="SSF56672">
    <property type="entry name" value="DNA/RNA polymerases"/>
    <property type="match status" value="1"/>
</dbReference>
<evidence type="ECO:0000259" key="3">
    <source>
        <dbReference type="Pfam" id="PF22936"/>
    </source>
</evidence>
<dbReference type="Pfam" id="PF07727">
    <property type="entry name" value="RVT_2"/>
    <property type="match status" value="1"/>
</dbReference>
<dbReference type="InterPro" id="IPR054722">
    <property type="entry name" value="PolX-like_BBD"/>
</dbReference>
<reference evidence="4" key="1">
    <citation type="journal article" date="2022" name="Int. J. Mol. Sci.">
        <title>Draft Genome of Tanacetum Coccineum: Genomic Comparison of Closely Related Tanacetum-Family Plants.</title>
        <authorList>
            <person name="Yamashiro T."/>
            <person name="Shiraishi A."/>
            <person name="Nakayama K."/>
            <person name="Satake H."/>
        </authorList>
    </citation>
    <scope>NUCLEOTIDE SEQUENCE</scope>
</reference>
<feature type="domain" description="Reverse transcriptase Ty1/copia-type" evidence="2">
    <location>
        <begin position="311"/>
        <end position="372"/>
    </location>
</feature>
<gene>
    <name evidence="4" type="ORF">Tco_0838655</name>
</gene>
<dbReference type="PANTHER" id="PTHR11439:SF461">
    <property type="entry name" value="OS10G0432200 PROTEIN"/>
    <property type="match status" value="1"/>
</dbReference>
<evidence type="ECO:0000313" key="4">
    <source>
        <dbReference type="EMBL" id="GJT04193.1"/>
    </source>
</evidence>
<evidence type="ECO:0000313" key="5">
    <source>
        <dbReference type="Proteomes" id="UP001151760"/>
    </source>
</evidence>
<accession>A0ABQ5APC2</accession>
<dbReference type="InterPro" id="IPR012337">
    <property type="entry name" value="RNaseH-like_sf"/>
</dbReference>
<reference evidence="4" key="2">
    <citation type="submission" date="2022-01" db="EMBL/GenBank/DDBJ databases">
        <authorList>
            <person name="Yamashiro T."/>
            <person name="Shiraishi A."/>
            <person name="Satake H."/>
            <person name="Nakayama K."/>
        </authorList>
    </citation>
    <scope>NUCLEOTIDE SEQUENCE</scope>
</reference>
<dbReference type="EMBL" id="BQNB010012490">
    <property type="protein sequence ID" value="GJT04193.1"/>
    <property type="molecule type" value="Genomic_DNA"/>
</dbReference>
<protein>
    <submittedName>
        <fullName evidence="4">Uncharacterized mitochondrial protein-like protein</fullName>
    </submittedName>
</protein>
<evidence type="ECO:0000259" key="2">
    <source>
        <dbReference type="Pfam" id="PF07727"/>
    </source>
</evidence>
<sequence length="684" mass="76990">MLEQLKNFLAFQPHAMSTSSDKRFASSFAKWILDSGASHHMSYLMSQFISLNLNSSKSIEAVNGDSMPLAGIGSVDTPSVALSDVYYIPRFESWFCHRQGDLYVLDRFKDIHDTASSSVDLSSFWLNRSSAFHLWHSRGCKLAKFSALPFTNSISSSNAPFDLVHYDFGDLLLYPQKEVPDTMFHLSMTSLAILGNEASGVNKLLMISLVYLNQMGLYIRPLVRTLPQQNGVAERKHRHLVETTRSFLVSADVLSVFWGEAVLTATYVINRIPTAHNSGLSLFEKLYETLPDYSSLHVAMAEELAALHQTQTCDLVSLSVGKRAIGSRWVYKIKTKSDWSIERYKAHLVAKGYAQEYGIDYEDTFAPVAKMTIAPRAWYEKFATLVTSFGFVSSHHDSVLFVNHSSVGRILLSLYVDDMIIIRDDYVGIESLKLELAHRFAMNDLGLLPDSLDHARITNKMVEDIPIDAKAKYTPTDGDLLPDPSLYRIIVGRLVYLIVTRPDISYAIHIVSQFVYAPTMVHWVAVLHILKYLRGTQFQTLLIPSTSALDMRAYCDSNWAGDVVSRKSTTEFCIFLGDSLISWKSKKQDVLSKSSTEAEYRAMTVTTSEIVCAIQIARNSVFHEHTKHIEINCHFTRHHLLAGTISLLFVPSALQIVDVFTKPRSGPHFRFLTDKLSMFLAATL</sequence>
<dbReference type="Gene3D" id="3.30.420.10">
    <property type="entry name" value="Ribonuclease H-like superfamily/Ribonuclease H"/>
    <property type="match status" value="1"/>
</dbReference>
<dbReference type="Proteomes" id="UP001151760">
    <property type="component" value="Unassembled WGS sequence"/>
</dbReference>
<organism evidence="4 5">
    <name type="scientific">Tanacetum coccineum</name>
    <dbReference type="NCBI Taxonomy" id="301880"/>
    <lineage>
        <taxon>Eukaryota</taxon>
        <taxon>Viridiplantae</taxon>
        <taxon>Streptophyta</taxon>
        <taxon>Embryophyta</taxon>
        <taxon>Tracheophyta</taxon>
        <taxon>Spermatophyta</taxon>
        <taxon>Magnoliopsida</taxon>
        <taxon>eudicotyledons</taxon>
        <taxon>Gunneridae</taxon>
        <taxon>Pentapetalae</taxon>
        <taxon>asterids</taxon>
        <taxon>campanulids</taxon>
        <taxon>Asterales</taxon>
        <taxon>Asteraceae</taxon>
        <taxon>Asteroideae</taxon>
        <taxon>Anthemideae</taxon>
        <taxon>Anthemidinae</taxon>
        <taxon>Tanacetum</taxon>
    </lineage>
</organism>
<keyword evidence="1" id="KW-0645">Protease</keyword>